<proteinExistence type="predicted"/>
<comment type="caution">
    <text evidence="2">The sequence shown here is derived from an EMBL/GenBank/DDBJ whole genome shotgun (WGS) entry which is preliminary data.</text>
</comment>
<evidence type="ECO:0000256" key="1">
    <source>
        <dbReference type="SAM" id="Phobius"/>
    </source>
</evidence>
<keyword evidence="1" id="KW-1133">Transmembrane helix</keyword>
<sequence length="97" mass="10515">MNIPPRSTHARIAQRVRNTLSRLPGYLSLAYFTISSAMSTVMLRAGALLLVAIPVTEILIGVDVLTTIALLAPEAAAVIAIVLIGVYFLRQARRKRS</sequence>
<feature type="transmembrane region" description="Helical" evidence="1">
    <location>
        <begin position="41"/>
        <end position="62"/>
    </location>
</feature>
<dbReference type="Proteomes" id="UP000438448">
    <property type="component" value="Unassembled WGS sequence"/>
</dbReference>
<evidence type="ECO:0000313" key="2">
    <source>
        <dbReference type="EMBL" id="MQY19875.1"/>
    </source>
</evidence>
<keyword evidence="1" id="KW-0812">Transmembrane</keyword>
<dbReference type="EMBL" id="WEGK01000005">
    <property type="protein sequence ID" value="MQY19875.1"/>
    <property type="molecule type" value="Genomic_DNA"/>
</dbReference>
<reference evidence="2 3" key="1">
    <citation type="submission" date="2019-10" db="EMBL/GenBank/DDBJ databases">
        <title>Nocardia macrotermitis sp. nov. and Nocardia aurantia sp. nov., isolated from the gut of fungus growing-termite Macrotermes natalensis.</title>
        <authorList>
            <person name="Benndorf R."/>
            <person name="Schwitalla J."/>
            <person name="Martin K."/>
            <person name="De Beer W."/>
            <person name="Kaster A.-K."/>
            <person name="Vollmers J."/>
            <person name="Poulsen M."/>
            <person name="Beemelmanns C."/>
        </authorList>
    </citation>
    <scope>NUCLEOTIDE SEQUENCE [LARGE SCALE GENOMIC DNA]</scope>
    <source>
        <strain evidence="2 3">RB20</strain>
    </source>
</reference>
<keyword evidence="1" id="KW-0472">Membrane</keyword>
<dbReference type="AlphaFoldDB" id="A0A7K0D2D9"/>
<feature type="transmembrane region" description="Helical" evidence="1">
    <location>
        <begin position="68"/>
        <end position="89"/>
    </location>
</feature>
<accession>A0A7K0D2D9</accession>
<evidence type="ECO:0000313" key="3">
    <source>
        <dbReference type="Proteomes" id="UP000438448"/>
    </source>
</evidence>
<name>A0A7K0D2D9_9NOCA</name>
<keyword evidence="3" id="KW-1185">Reference proteome</keyword>
<protein>
    <submittedName>
        <fullName evidence="2">Uncharacterized protein</fullName>
    </submittedName>
</protein>
<gene>
    <name evidence="2" type="ORF">NRB20_29700</name>
</gene>
<organism evidence="2 3">
    <name type="scientific">Nocardia macrotermitis</name>
    <dbReference type="NCBI Taxonomy" id="2585198"/>
    <lineage>
        <taxon>Bacteria</taxon>
        <taxon>Bacillati</taxon>
        <taxon>Actinomycetota</taxon>
        <taxon>Actinomycetes</taxon>
        <taxon>Mycobacteriales</taxon>
        <taxon>Nocardiaceae</taxon>
        <taxon>Nocardia</taxon>
    </lineage>
</organism>